<dbReference type="EMBL" id="AP023396">
    <property type="protein sequence ID" value="BCK52890.1"/>
    <property type="molecule type" value="Genomic_DNA"/>
</dbReference>
<feature type="binding site" evidence="5 6">
    <location>
        <position position="156"/>
    </location>
    <ligand>
        <name>substrate</name>
    </ligand>
</feature>
<evidence type="ECO:0000256" key="6">
    <source>
        <dbReference type="PIRSR" id="PIRSR000190-1"/>
    </source>
</evidence>
<evidence type="ECO:0000256" key="5">
    <source>
        <dbReference type="HAMAP-Rule" id="MF_01629"/>
    </source>
</evidence>
<feature type="binding site" evidence="5 7">
    <location>
        <begin position="90"/>
        <end position="95"/>
    </location>
    <ligand>
        <name>FMN</name>
        <dbReference type="ChEBI" id="CHEBI:58210"/>
    </ligand>
</feature>
<feature type="domain" description="Pyridoxine 5'-phosphate oxidase dimerisation C-terminal" evidence="9">
    <location>
        <begin position="202"/>
        <end position="247"/>
    </location>
</feature>
<dbReference type="Proteomes" id="UP000516173">
    <property type="component" value="Chromosome"/>
</dbReference>
<reference evidence="10 11" key="1">
    <citation type="submission" date="2020-08" db="EMBL/GenBank/DDBJ databases">
        <title>Genome Sequencing of Nocardia wallacei strain FMUON74 and assembly.</title>
        <authorList>
            <person name="Toyokawa M."/>
            <person name="Uesaka K."/>
        </authorList>
    </citation>
    <scope>NUCLEOTIDE SEQUENCE [LARGE SCALE GENOMIC DNA]</scope>
    <source>
        <strain evidence="10 11">FMUON74</strain>
    </source>
</reference>
<keyword evidence="11" id="KW-1185">Reference proteome</keyword>
<dbReference type="GO" id="GO:0008615">
    <property type="term" value="P:pyridoxine biosynthetic process"/>
    <property type="evidence" value="ECO:0007669"/>
    <property type="project" value="UniProtKB-UniRule"/>
</dbReference>
<feature type="domain" description="Pyridoxamine 5'-phosphate oxidase N-terminal" evidence="8">
    <location>
        <begin position="60"/>
        <end position="186"/>
    </location>
</feature>
<dbReference type="Pfam" id="PF10590">
    <property type="entry name" value="PNP_phzG_C"/>
    <property type="match status" value="1"/>
</dbReference>
<gene>
    <name evidence="5 10" type="primary">pdxH</name>
    <name evidence="10" type="ORF">NWFMUON74_06620</name>
</gene>
<dbReference type="EC" id="1.4.3.5" evidence="5"/>
<keyword evidence="5" id="KW-0664">Pyridoxine biosynthesis</keyword>
<dbReference type="InterPro" id="IPR019576">
    <property type="entry name" value="Pyridoxamine_oxidase_dimer_C"/>
</dbReference>
<evidence type="ECO:0000256" key="2">
    <source>
        <dbReference type="ARBA" id="ARBA00022630"/>
    </source>
</evidence>
<feature type="binding site" evidence="5 7">
    <location>
        <position position="134"/>
    </location>
    <ligand>
        <name>FMN</name>
        <dbReference type="ChEBI" id="CHEBI:58210"/>
    </ligand>
</feature>
<feature type="binding site" evidence="5 6">
    <location>
        <begin position="221"/>
        <end position="223"/>
    </location>
    <ligand>
        <name>substrate</name>
    </ligand>
</feature>
<feature type="binding site" evidence="5 6">
    <location>
        <position position="152"/>
    </location>
    <ligand>
        <name>substrate</name>
    </ligand>
</feature>
<keyword evidence="2 5" id="KW-0285">Flavoprotein</keyword>
<dbReference type="KEGG" id="nwl:NWFMUON74_06620"/>
<comment type="pathway">
    <text evidence="5">Cofactor metabolism; pyridoxal 5'-phosphate salvage; pyridoxal 5'-phosphate from pyridoxamine 5'-phosphate: step 1/1.</text>
</comment>
<accession>A0A7G1KD77</accession>
<comment type="caution">
    <text evidence="5">Lacks conserved residue(s) required for the propagation of feature annotation.</text>
</comment>
<dbReference type="HAMAP" id="MF_01629">
    <property type="entry name" value="PdxH"/>
    <property type="match status" value="1"/>
</dbReference>
<evidence type="ECO:0000313" key="11">
    <source>
        <dbReference type="Proteomes" id="UP000516173"/>
    </source>
</evidence>
<dbReference type="InterPro" id="IPR011576">
    <property type="entry name" value="Pyridox_Oxase_N"/>
</dbReference>
<evidence type="ECO:0000313" key="10">
    <source>
        <dbReference type="EMBL" id="BCK52890.1"/>
    </source>
</evidence>
<dbReference type="UniPathway" id="UPA01068">
    <property type="reaction ID" value="UER00304"/>
</dbReference>
<comment type="catalytic activity">
    <reaction evidence="5">
        <text>pyridoxamine 5'-phosphate + O2 + H2O = pyridoxal 5'-phosphate + H2O2 + NH4(+)</text>
        <dbReference type="Rhea" id="RHEA:15817"/>
        <dbReference type="ChEBI" id="CHEBI:15377"/>
        <dbReference type="ChEBI" id="CHEBI:15379"/>
        <dbReference type="ChEBI" id="CHEBI:16240"/>
        <dbReference type="ChEBI" id="CHEBI:28938"/>
        <dbReference type="ChEBI" id="CHEBI:58451"/>
        <dbReference type="ChEBI" id="CHEBI:597326"/>
        <dbReference type="EC" id="1.4.3.5"/>
    </reaction>
</comment>
<dbReference type="InterPro" id="IPR012349">
    <property type="entry name" value="Split_barrel_FMN-bd"/>
</dbReference>
<feature type="binding site" evidence="5 6">
    <location>
        <position position="160"/>
    </location>
    <ligand>
        <name>substrate</name>
    </ligand>
</feature>
<dbReference type="PANTHER" id="PTHR10851">
    <property type="entry name" value="PYRIDOXINE-5-PHOSPHATE OXIDASE"/>
    <property type="match status" value="1"/>
</dbReference>
<sequence length="247" mass="27254">MREEQNSPGAAERPEAAGIDLALRAQLDIAAMRAEYGGDPDLDESWLTEGWEPLLRSWIEQATRAGIAEPNAMVLATVELTDAGPRPASRTVLCKGLSSEGVTFYTNYDSAKGNQLAAVPHASITFAWPALGRQVNLRGPVATVPPEVTSVYWRSRPRNSQLGAWASQQSRPIASRTDLDRTLTDVTARFEGVEQLPVPANWGGYLLRPEQVEFWQGRRSRLHNRIRVLLEAGNTDPSAMKIERLQP</sequence>
<evidence type="ECO:0000256" key="3">
    <source>
        <dbReference type="ARBA" id="ARBA00022643"/>
    </source>
</evidence>
<dbReference type="AlphaFoldDB" id="A0A7G1KD77"/>
<keyword evidence="4 5" id="KW-0560">Oxidoreductase</keyword>
<protein>
    <recommendedName>
        <fullName evidence="5">Pyridoxine/pyridoxamine 5'-phosphate oxidase</fullName>
        <ecNumber evidence="5">1.4.3.5</ecNumber>
    </recommendedName>
    <alternativeName>
        <fullName evidence="5">PNP/PMP oxidase</fullName>
        <shortName evidence="5">PNPOx</shortName>
    </alternativeName>
    <alternativeName>
        <fullName evidence="5">Pyridoxal 5'-phosphate synthase</fullName>
    </alternativeName>
</protein>
<feature type="binding site" evidence="5 7">
    <location>
        <position position="225"/>
    </location>
    <ligand>
        <name>FMN</name>
        <dbReference type="ChEBI" id="CHEBI:58210"/>
    </ligand>
</feature>
<dbReference type="PIRSF" id="PIRSF000190">
    <property type="entry name" value="Pyd_amn-ph_oxd"/>
    <property type="match status" value="1"/>
</dbReference>
<organism evidence="10 11">
    <name type="scientific">Nocardia wallacei</name>
    <dbReference type="NCBI Taxonomy" id="480035"/>
    <lineage>
        <taxon>Bacteria</taxon>
        <taxon>Bacillati</taxon>
        <taxon>Actinomycetota</taxon>
        <taxon>Actinomycetes</taxon>
        <taxon>Mycobacteriales</taxon>
        <taxon>Nocardiaceae</taxon>
        <taxon>Nocardia</taxon>
    </lineage>
</organism>
<feature type="binding site" evidence="5 7">
    <location>
        <begin position="105"/>
        <end position="106"/>
    </location>
    <ligand>
        <name>FMN</name>
        <dbReference type="ChEBI" id="CHEBI:58210"/>
    </ligand>
</feature>
<comment type="similarity">
    <text evidence="1 5">Belongs to the pyridoxamine 5'-phosphate oxidase family.</text>
</comment>
<evidence type="ECO:0000256" key="4">
    <source>
        <dbReference type="ARBA" id="ARBA00023002"/>
    </source>
</evidence>
<comment type="subunit">
    <text evidence="5">Homodimer.</text>
</comment>
<proteinExistence type="inferred from homology"/>
<feature type="binding site" evidence="5 7">
    <location>
        <position position="215"/>
    </location>
    <ligand>
        <name>FMN</name>
        <dbReference type="ChEBI" id="CHEBI:58210"/>
    </ligand>
</feature>
<evidence type="ECO:0000259" key="9">
    <source>
        <dbReference type="Pfam" id="PF10590"/>
    </source>
</evidence>
<dbReference type="PROSITE" id="PS01064">
    <property type="entry name" value="PYRIDOX_OXIDASE"/>
    <property type="match status" value="1"/>
</dbReference>
<dbReference type="InterPro" id="IPR000659">
    <property type="entry name" value="Pyridox_Oxase"/>
</dbReference>
<comment type="pathway">
    <text evidence="5">Cofactor metabolism; pyridoxal 5'-phosphate salvage; pyridoxal 5'-phosphate from pyridoxine 5'-phosphate: step 1/1.</text>
</comment>
<feature type="binding site" evidence="6">
    <location>
        <begin position="33"/>
        <end position="36"/>
    </location>
    <ligand>
        <name>substrate</name>
    </ligand>
</feature>
<comment type="catalytic activity">
    <reaction evidence="5">
        <text>pyridoxine 5'-phosphate + O2 = pyridoxal 5'-phosphate + H2O2</text>
        <dbReference type="Rhea" id="RHEA:15149"/>
        <dbReference type="ChEBI" id="CHEBI:15379"/>
        <dbReference type="ChEBI" id="CHEBI:16240"/>
        <dbReference type="ChEBI" id="CHEBI:58589"/>
        <dbReference type="ChEBI" id="CHEBI:597326"/>
        <dbReference type="EC" id="1.4.3.5"/>
    </reaction>
</comment>
<comment type="cofactor">
    <cofactor evidence="5 7">
        <name>FMN</name>
        <dbReference type="ChEBI" id="CHEBI:58210"/>
    </cofactor>
    <text evidence="5 7">Binds 1 FMN per subunit.</text>
</comment>
<dbReference type="GO" id="GO:0010181">
    <property type="term" value="F:FMN binding"/>
    <property type="evidence" value="ECO:0007669"/>
    <property type="project" value="UniProtKB-UniRule"/>
</dbReference>
<dbReference type="PANTHER" id="PTHR10851:SF0">
    <property type="entry name" value="PYRIDOXINE-5'-PHOSPHATE OXIDASE"/>
    <property type="match status" value="1"/>
</dbReference>
<evidence type="ECO:0000259" key="8">
    <source>
        <dbReference type="Pfam" id="PF01243"/>
    </source>
</evidence>
<name>A0A7G1KD77_9NOCA</name>
<evidence type="ECO:0000256" key="1">
    <source>
        <dbReference type="ARBA" id="ARBA00007301"/>
    </source>
</evidence>
<comment type="function">
    <text evidence="5">Catalyzes the oxidation of either pyridoxine 5'-phosphate (PNP) or pyridoxamine 5'-phosphate (PMP) into pyridoxal 5'-phosphate (PLP).</text>
</comment>
<evidence type="ECO:0000256" key="7">
    <source>
        <dbReference type="PIRSR" id="PIRSR000190-2"/>
    </source>
</evidence>
<keyword evidence="3 5" id="KW-0288">FMN</keyword>
<feature type="binding site" evidence="5 6">
    <location>
        <position position="95"/>
    </location>
    <ligand>
        <name>substrate</name>
    </ligand>
</feature>
<dbReference type="Gene3D" id="2.30.110.10">
    <property type="entry name" value="Electron Transport, Fmn-binding Protein, Chain A"/>
    <property type="match status" value="1"/>
</dbReference>
<dbReference type="NCBIfam" id="NF004231">
    <property type="entry name" value="PRK05679.1"/>
    <property type="match status" value="1"/>
</dbReference>
<dbReference type="NCBIfam" id="TIGR00558">
    <property type="entry name" value="pdxH"/>
    <property type="match status" value="1"/>
</dbReference>
<dbReference type="Pfam" id="PF01243">
    <property type="entry name" value="PNPOx_N"/>
    <property type="match status" value="1"/>
</dbReference>
<dbReference type="InterPro" id="IPR019740">
    <property type="entry name" value="Pyridox_Oxase_CS"/>
</dbReference>
<feature type="binding site" evidence="5 7">
    <location>
        <position position="112"/>
    </location>
    <ligand>
        <name>FMN</name>
        <dbReference type="ChEBI" id="CHEBI:58210"/>
    </ligand>
</feature>
<dbReference type="GO" id="GO:0004733">
    <property type="term" value="F:pyridoxamine phosphate oxidase activity"/>
    <property type="evidence" value="ECO:0007669"/>
    <property type="project" value="UniProtKB-UniRule"/>
</dbReference>
<dbReference type="SUPFAM" id="SSF50475">
    <property type="entry name" value="FMN-binding split barrel"/>
    <property type="match status" value="1"/>
</dbReference>
<feature type="binding site" evidence="5 7">
    <location>
        <begin position="169"/>
        <end position="170"/>
    </location>
    <ligand>
        <name>FMN</name>
        <dbReference type="ChEBI" id="CHEBI:58210"/>
    </ligand>
</feature>